<dbReference type="PANTHER" id="PTHR24221">
    <property type="entry name" value="ATP-BINDING CASSETTE SUB-FAMILY B"/>
    <property type="match status" value="1"/>
</dbReference>
<name>A0A4P8XTL7_9BACL</name>
<evidence type="ECO:0000259" key="12">
    <source>
        <dbReference type="PROSITE" id="PS50929"/>
    </source>
</evidence>
<dbReference type="PANTHER" id="PTHR24221:SF654">
    <property type="entry name" value="ATP-BINDING CASSETTE SUB-FAMILY B MEMBER 6"/>
    <property type="match status" value="1"/>
</dbReference>
<evidence type="ECO:0000256" key="2">
    <source>
        <dbReference type="ARBA" id="ARBA00022448"/>
    </source>
</evidence>
<dbReference type="EMBL" id="CP040396">
    <property type="protein sequence ID" value="QCT04069.1"/>
    <property type="molecule type" value="Genomic_DNA"/>
</dbReference>
<dbReference type="Gene3D" id="1.20.1560.10">
    <property type="entry name" value="ABC transporter type 1, transmembrane domain"/>
    <property type="match status" value="1"/>
</dbReference>
<dbReference type="InterPro" id="IPR036640">
    <property type="entry name" value="ABC1_TM_sf"/>
</dbReference>
<dbReference type="PROSITE" id="PS00211">
    <property type="entry name" value="ABC_TRANSPORTER_1"/>
    <property type="match status" value="1"/>
</dbReference>
<evidence type="ECO:0000256" key="5">
    <source>
        <dbReference type="ARBA" id="ARBA00022741"/>
    </source>
</evidence>
<keyword evidence="2" id="KW-0813">Transport</keyword>
<dbReference type="Pfam" id="PF00005">
    <property type="entry name" value="ABC_tran"/>
    <property type="match status" value="1"/>
</dbReference>
<protein>
    <submittedName>
        <fullName evidence="13">ABC transporter related protein</fullName>
    </submittedName>
</protein>
<dbReference type="GO" id="GO:0016887">
    <property type="term" value="F:ATP hydrolysis activity"/>
    <property type="evidence" value="ECO:0007669"/>
    <property type="project" value="InterPro"/>
</dbReference>
<dbReference type="SUPFAM" id="SSF90123">
    <property type="entry name" value="ABC transporter transmembrane region"/>
    <property type="match status" value="1"/>
</dbReference>
<feature type="transmembrane region" description="Helical" evidence="10">
    <location>
        <begin position="148"/>
        <end position="167"/>
    </location>
</feature>
<dbReference type="GO" id="GO:0005886">
    <property type="term" value="C:plasma membrane"/>
    <property type="evidence" value="ECO:0007669"/>
    <property type="project" value="UniProtKB-SubCell"/>
</dbReference>
<feature type="transmembrane region" description="Helical" evidence="10">
    <location>
        <begin position="173"/>
        <end position="193"/>
    </location>
</feature>
<gene>
    <name evidence="13" type="ORF">E6C60_3358</name>
</gene>
<dbReference type="GO" id="GO:0008234">
    <property type="term" value="F:cysteine-type peptidase activity"/>
    <property type="evidence" value="ECO:0007669"/>
    <property type="project" value="UniProtKB-KW"/>
</dbReference>
<evidence type="ECO:0000256" key="10">
    <source>
        <dbReference type="SAM" id="Phobius"/>
    </source>
</evidence>
<evidence type="ECO:0000313" key="13">
    <source>
        <dbReference type="EMBL" id="QCT04069.1"/>
    </source>
</evidence>
<feature type="transmembrane region" description="Helical" evidence="10">
    <location>
        <begin position="265"/>
        <end position="283"/>
    </location>
</feature>
<dbReference type="PROSITE" id="PS50929">
    <property type="entry name" value="ABC_TM1F"/>
    <property type="match status" value="1"/>
</dbReference>
<keyword evidence="5" id="KW-0547">Nucleotide-binding</keyword>
<keyword evidence="8 10" id="KW-1133">Transmembrane helix</keyword>
<dbReference type="InterPro" id="IPR017871">
    <property type="entry name" value="ABC_transporter-like_CS"/>
</dbReference>
<keyword evidence="14" id="KW-1185">Reference proteome</keyword>
<keyword evidence="6" id="KW-0645">Protease</keyword>
<dbReference type="InterPro" id="IPR011527">
    <property type="entry name" value="ABC1_TM_dom"/>
</dbReference>
<dbReference type="KEGG" id="palo:E6C60_3358"/>
<keyword evidence="6" id="KW-0788">Thiol protease</keyword>
<feature type="transmembrane region" description="Helical" evidence="10">
    <location>
        <begin position="20"/>
        <end position="50"/>
    </location>
</feature>
<organism evidence="13 14">
    <name type="scientific">Paenibacillus algicola</name>
    <dbReference type="NCBI Taxonomy" id="2565926"/>
    <lineage>
        <taxon>Bacteria</taxon>
        <taxon>Bacillati</taxon>
        <taxon>Bacillota</taxon>
        <taxon>Bacilli</taxon>
        <taxon>Bacillales</taxon>
        <taxon>Paenibacillaceae</taxon>
        <taxon>Paenibacillus</taxon>
    </lineage>
</organism>
<evidence type="ECO:0000256" key="3">
    <source>
        <dbReference type="ARBA" id="ARBA00022475"/>
    </source>
</evidence>
<evidence type="ECO:0000256" key="6">
    <source>
        <dbReference type="ARBA" id="ARBA00022807"/>
    </source>
</evidence>
<dbReference type="FunFam" id="3.40.50.300:FF:000299">
    <property type="entry name" value="ABC transporter ATP-binding protein/permease"/>
    <property type="match status" value="1"/>
</dbReference>
<evidence type="ECO:0000256" key="9">
    <source>
        <dbReference type="ARBA" id="ARBA00023136"/>
    </source>
</evidence>
<dbReference type="Proteomes" id="UP000300879">
    <property type="component" value="Chromosome"/>
</dbReference>
<dbReference type="GO" id="GO:0034040">
    <property type="term" value="F:ATPase-coupled lipid transmembrane transporter activity"/>
    <property type="evidence" value="ECO:0007669"/>
    <property type="project" value="TreeGrafter"/>
</dbReference>
<keyword evidence="9 10" id="KW-0472">Membrane</keyword>
<dbReference type="RefSeq" id="WP_138226843.1">
    <property type="nucleotide sequence ID" value="NZ_CP040396.1"/>
</dbReference>
<evidence type="ECO:0000313" key="14">
    <source>
        <dbReference type="Proteomes" id="UP000300879"/>
    </source>
</evidence>
<dbReference type="InterPro" id="IPR003593">
    <property type="entry name" value="AAA+_ATPase"/>
</dbReference>
<keyword evidence="4 10" id="KW-0812">Transmembrane</keyword>
<keyword evidence="3" id="KW-1003">Cell membrane</keyword>
<dbReference type="InterPro" id="IPR027417">
    <property type="entry name" value="P-loop_NTPase"/>
</dbReference>
<keyword evidence="6" id="KW-0378">Hydrolase</keyword>
<dbReference type="SUPFAM" id="SSF52540">
    <property type="entry name" value="P-loop containing nucleoside triphosphate hydrolases"/>
    <property type="match status" value="1"/>
</dbReference>
<comment type="subcellular location">
    <subcellularLocation>
        <location evidence="1">Cell membrane</location>
        <topology evidence="1">Multi-pass membrane protein</topology>
    </subcellularLocation>
</comment>
<dbReference type="InterPro" id="IPR039421">
    <property type="entry name" value="Type_1_exporter"/>
</dbReference>
<evidence type="ECO:0000256" key="4">
    <source>
        <dbReference type="ARBA" id="ARBA00022692"/>
    </source>
</evidence>
<evidence type="ECO:0000256" key="7">
    <source>
        <dbReference type="ARBA" id="ARBA00022840"/>
    </source>
</evidence>
<evidence type="ECO:0000259" key="11">
    <source>
        <dbReference type="PROSITE" id="PS50893"/>
    </source>
</evidence>
<dbReference type="InterPro" id="IPR003439">
    <property type="entry name" value="ABC_transporter-like_ATP-bd"/>
</dbReference>
<sequence length="603" mass="68589">MKDLMYFIAKLYRASGFRLVLNITLVLVISLLEGLGLYLIIPLLGMIGLLEQQAWNDWPLVSGVQTLLEGWFTELSLLLVLVLYVLILGGQAMLTRLQSLLSTRMLQGFIRRMRMETYEGLLYARWEFFLRSRKSDFHHMMSNELGRVNQGVFLFMSMITAGLFTLIQIGLAFWISPLLTAFVLLSGAALALFGRRYIRGSKRVGEQTTELSKYYFAGIQEHFSGIKDIKSNRLEPFHTSWFARLSRQMETNFITFGDINSKSQLIYRLSSVLLIAGFIYVSIEMLHTPAEKLILIVLIFSRLWPRFIAIQSQSEQLVTNIPAFTAMRRLEQELRQEREWTGGEEENKGKQEKLHMTQGIQCRGVSYRYKPDSPVYALRDITIQIPARQMTAIVGRSGAGKSTLMDLLMGLISPESGEVLVDGIPLKEQQLYRLRDGIGYVPQDPFLFHESIRHNLKLVAPDASEEELWEALRFSASEEFVRSLPLGLDTVIGDRGIRLSGGERQRIVLARAILKRPTLLVLDEATSALDTENERLIQTALESLRGSMTIVVIAHRLSTIRNADQVIVMEQGAVIQQGGYRQLAQDRQGRFSRLLQEQTGMTK</sequence>
<keyword evidence="7" id="KW-0067">ATP-binding</keyword>
<dbReference type="OrthoDB" id="9770415at2"/>
<proteinExistence type="predicted"/>
<evidence type="ECO:0000256" key="8">
    <source>
        <dbReference type="ARBA" id="ARBA00022989"/>
    </source>
</evidence>
<dbReference type="Gene3D" id="3.40.50.300">
    <property type="entry name" value="P-loop containing nucleotide triphosphate hydrolases"/>
    <property type="match status" value="1"/>
</dbReference>
<accession>A0A4P8XTL7</accession>
<dbReference type="SMART" id="SM00382">
    <property type="entry name" value="AAA"/>
    <property type="match status" value="1"/>
</dbReference>
<dbReference type="AlphaFoldDB" id="A0A4P8XTL7"/>
<dbReference type="PROSITE" id="PS50893">
    <property type="entry name" value="ABC_TRANSPORTER_2"/>
    <property type="match status" value="1"/>
</dbReference>
<dbReference type="GO" id="GO:0005524">
    <property type="term" value="F:ATP binding"/>
    <property type="evidence" value="ECO:0007669"/>
    <property type="project" value="UniProtKB-KW"/>
</dbReference>
<feature type="domain" description="ABC transmembrane type-1" evidence="12">
    <location>
        <begin position="20"/>
        <end position="319"/>
    </location>
</feature>
<dbReference type="GO" id="GO:0140359">
    <property type="term" value="F:ABC-type transporter activity"/>
    <property type="evidence" value="ECO:0007669"/>
    <property type="project" value="InterPro"/>
</dbReference>
<evidence type="ECO:0000256" key="1">
    <source>
        <dbReference type="ARBA" id="ARBA00004651"/>
    </source>
</evidence>
<reference evidence="13 14" key="1">
    <citation type="submission" date="2019-05" db="EMBL/GenBank/DDBJ databases">
        <authorList>
            <person name="Chen C."/>
        </authorList>
    </citation>
    <scope>NUCLEOTIDE SEQUENCE [LARGE SCALE GENOMIC DNA]</scope>
    <source>
        <strain evidence="13 14">HB172198</strain>
    </source>
</reference>
<feature type="domain" description="ABC transporter" evidence="11">
    <location>
        <begin position="360"/>
        <end position="596"/>
    </location>
</feature>
<dbReference type="Pfam" id="PF00664">
    <property type="entry name" value="ABC_membrane"/>
    <property type="match status" value="1"/>
</dbReference>
<feature type="transmembrane region" description="Helical" evidence="10">
    <location>
        <begin position="70"/>
        <end position="94"/>
    </location>
</feature>